<dbReference type="Gene3D" id="3.40.50.150">
    <property type="entry name" value="Vaccinia Virus protein VP39"/>
    <property type="match status" value="1"/>
</dbReference>
<dbReference type="InterPro" id="IPR019410">
    <property type="entry name" value="Methyltransf_16"/>
</dbReference>
<dbReference type="InterPro" id="IPR029063">
    <property type="entry name" value="SAM-dependent_MTases_sf"/>
</dbReference>
<evidence type="ECO:0000313" key="1">
    <source>
        <dbReference type="EMBL" id="DAZ92552.1"/>
    </source>
</evidence>
<organism evidence="1 2">
    <name type="scientific">Lagenidium giganteum</name>
    <dbReference type="NCBI Taxonomy" id="4803"/>
    <lineage>
        <taxon>Eukaryota</taxon>
        <taxon>Sar</taxon>
        <taxon>Stramenopiles</taxon>
        <taxon>Oomycota</taxon>
        <taxon>Peronosporomycetes</taxon>
        <taxon>Pythiales</taxon>
        <taxon>Pythiaceae</taxon>
    </lineage>
</organism>
<proteinExistence type="predicted"/>
<dbReference type="Pfam" id="PF10294">
    <property type="entry name" value="Methyltransf_16"/>
    <property type="match status" value="1"/>
</dbReference>
<dbReference type="EMBL" id="DAKRPA010000435">
    <property type="protein sequence ID" value="DAZ92552.1"/>
    <property type="molecule type" value="Genomic_DNA"/>
</dbReference>
<reference evidence="1" key="2">
    <citation type="journal article" date="2023" name="Microbiol Resour">
        <title>Decontamination and Annotation of the Draft Genome Sequence of the Oomycete Lagenidium giganteum ARSEF 373.</title>
        <authorList>
            <person name="Morgan W.R."/>
            <person name="Tartar A."/>
        </authorList>
    </citation>
    <scope>NUCLEOTIDE SEQUENCE</scope>
    <source>
        <strain evidence="1">ARSEF 373</strain>
    </source>
</reference>
<sequence>MPFVNEWEPLLFGNRAGTKATPGLGVSFVQANAAETAVVLSDGHSLALNQQLSTHGIAGVVWNCARAMIEFLQHQVGAEELRGKRVVELGAGTGAVGLALALHAPLESLVLTDLVNVTALLEQNVRRAAKDHKAIDHLAGRDRLQVVTYCWGTPAATKSALLGNDVILCSDCLYEPSLYQDLLSSLIELTKSSATVFLAYKQRHPERERAFFTAASSTFSISVMAQDDQITAQEWLNDSIFICRLHRILPTTLQLWSK</sequence>
<name>A0AAV2YBS7_9STRA</name>
<dbReference type="PANTHER" id="PTHR14614">
    <property type="entry name" value="HEPATOCELLULAR CARCINOMA-ASSOCIATED ANTIGEN"/>
    <property type="match status" value="1"/>
</dbReference>
<comment type="caution">
    <text evidence="1">The sequence shown here is derived from an EMBL/GenBank/DDBJ whole genome shotgun (WGS) entry which is preliminary data.</text>
</comment>
<dbReference type="SUPFAM" id="SSF53335">
    <property type="entry name" value="S-adenosyl-L-methionine-dependent methyltransferases"/>
    <property type="match status" value="1"/>
</dbReference>
<keyword evidence="2" id="KW-1185">Reference proteome</keyword>
<dbReference type="PANTHER" id="PTHR14614:SF109">
    <property type="entry name" value="RIBOSOMAL LYSINE N-METHYLTRANSFERASE 5"/>
    <property type="match status" value="1"/>
</dbReference>
<dbReference type="AlphaFoldDB" id="A0AAV2YBS7"/>
<protein>
    <submittedName>
        <fullName evidence="1">Uncharacterized protein</fullName>
    </submittedName>
</protein>
<reference evidence="1" key="1">
    <citation type="submission" date="2022-11" db="EMBL/GenBank/DDBJ databases">
        <authorList>
            <person name="Morgan W.R."/>
            <person name="Tartar A."/>
        </authorList>
    </citation>
    <scope>NUCLEOTIDE SEQUENCE</scope>
    <source>
        <strain evidence="1">ARSEF 373</strain>
    </source>
</reference>
<evidence type="ECO:0000313" key="2">
    <source>
        <dbReference type="Proteomes" id="UP001146120"/>
    </source>
</evidence>
<gene>
    <name evidence="1" type="ORF">N0F65_012782</name>
</gene>
<dbReference type="Proteomes" id="UP001146120">
    <property type="component" value="Unassembled WGS sequence"/>
</dbReference>
<accession>A0AAV2YBS7</accession>